<dbReference type="Pfam" id="PF01041">
    <property type="entry name" value="DegT_DnrJ_EryC1"/>
    <property type="match status" value="1"/>
</dbReference>
<keyword evidence="4" id="KW-0808">Transferase</keyword>
<dbReference type="PANTHER" id="PTHR30244:SF36">
    <property type="entry name" value="3-OXO-GLUCOSE-6-PHOSPHATE:GLUTAMATE AMINOTRANSFERASE"/>
    <property type="match status" value="1"/>
</dbReference>
<keyword evidence="1 3" id="KW-0663">Pyridoxal phosphate</keyword>
<dbReference type="RefSeq" id="WP_263570871.1">
    <property type="nucleotide sequence ID" value="NZ_JAJIRN010000004.1"/>
</dbReference>
<evidence type="ECO:0000313" key="4">
    <source>
        <dbReference type="EMBL" id="MCV2368261.1"/>
    </source>
</evidence>
<dbReference type="InterPro" id="IPR015424">
    <property type="entry name" value="PyrdxlP-dep_Trfase"/>
</dbReference>
<comment type="caution">
    <text evidence="4">The sequence shown here is derived from an EMBL/GenBank/DDBJ whole genome shotgun (WGS) entry which is preliminary data.</text>
</comment>
<keyword evidence="5" id="KW-1185">Reference proteome</keyword>
<evidence type="ECO:0000256" key="1">
    <source>
        <dbReference type="ARBA" id="ARBA00022898"/>
    </source>
</evidence>
<proteinExistence type="inferred from homology"/>
<keyword evidence="4" id="KW-0032">Aminotransferase</keyword>
<evidence type="ECO:0000256" key="2">
    <source>
        <dbReference type="ARBA" id="ARBA00037999"/>
    </source>
</evidence>
<dbReference type="EMBL" id="JAJIRN010000004">
    <property type="protein sequence ID" value="MCV2368261.1"/>
    <property type="molecule type" value="Genomic_DNA"/>
</dbReference>
<dbReference type="CDD" id="cd00616">
    <property type="entry name" value="AHBA_syn"/>
    <property type="match status" value="1"/>
</dbReference>
<dbReference type="GO" id="GO:0008483">
    <property type="term" value="F:transaminase activity"/>
    <property type="evidence" value="ECO:0007669"/>
    <property type="project" value="UniProtKB-KW"/>
</dbReference>
<comment type="similarity">
    <text evidence="2 3">Belongs to the DegT/DnrJ/EryC1 family.</text>
</comment>
<gene>
    <name evidence="4" type="ORF">LNV07_09155</name>
</gene>
<dbReference type="InterPro" id="IPR015422">
    <property type="entry name" value="PyrdxlP-dep_Trfase_small"/>
</dbReference>
<dbReference type="InterPro" id="IPR000653">
    <property type="entry name" value="DegT/StrS_aminotransferase"/>
</dbReference>
<sequence length="391" mass="42641">MAINDVYVPFSDLHAQYLTIKTDIDEAIAEVIRTSAFIRGPFVERFESAFAELMNAQHCVSCANGTDSLYIAMHALGVKAGDEVIAPAHSWISTTETISQLGAKVVFCDTDPDTHTIDPTKISALITPRTVGIVPVHLFGQPADMDSIMALARPNGLWVLEDCAQAHLARYKGQLVGTFGDAASFSFYPGKNLGAMGDAGAVTTNDADLARRMAMFARHGGLTKGDHQIEGINSRLDGLQAAILSVKLRHLTHWTHARQQLAAVYQERLAGIAGVRLPVVAQGREPVWHLYVIRHERRDALAAHLKSRGIQTVVNYPVALPFLPCYKSLSHQPSDFPNAHHDQSRILSLPIFPEMTHEQIEYVASSIAAFGNGTLNTKEAHGDCMMPSGNF</sequence>
<protein>
    <submittedName>
        <fullName evidence="4">DegT/DnrJ/EryC1/StrS family aminotransferase</fullName>
    </submittedName>
</protein>
<dbReference type="PANTHER" id="PTHR30244">
    <property type="entry name" value="TRANSAMINASE"/>
    <property type="match status" value="1"/>
</dbReference>
<dbReference type="SUPFAM" id="SSF53383">
    <property type="entry name" value="PLP-dependent transferases"/>
    <property type="match status" value="1"/>
</dbReference>
<dbReference type="Gene3D" id="3.40.640.10">
    <property type="entry name" value="Type I PLP-dependent aspartate aminotransferase-like (Major domain)"/>
    <property type="match status" value="1"/>
</dbReference>
<reference evidence="4 5" key="1">
    <citation type="submission" date="2021-11" db="EMBL/GenBank/DDBJ databases">
        <authorList>
            <person name="Liang Q."/>
            <person name="Mou H."/>
            <person name="Liu Z."/>
        </authorList>
    </citation>
    <scope>NUCLEOTIDE SEQUENCE [LARGE SCALE GENOMIC DNA]</scope>
    <source>
        <strain evidence="4 5">CHU3</strain>
    </source>
</reference>
<dbReference type="PIRSF" id="PIRSF000390">
    <property type="entry name" value="PLP_StrS"/>
    <property type="match status" value="1"/>
</dbReference>
<name>A0ABT2YDZ7_9BURK</name>
<dbReference type="Proteomes" id="UP001209701">
    <property type="component" value="Unassembled WGS sequence"/>
</dbReference>
<evidence type="ECO:0000256" key="3">
    <source>
        <dbReference type="RuleBase" id="RU004508"/>
    </source>
</evidence>
<accession>A0ABT2YDZ7</accession>
<dbReference type="InterPro" id="IPR015421">
    <property type="entry name" value="PyrdxlP-dep_Trfase_major"/>
</dbReference>
<dbReference type="Gene3D" id="3.90.1150.10">
    <property type="entry name" value="Aspartate Aminotransferase, domain 1"/>
    <property type="match status" value="1"/>
</dbReference>
<organism evidence="4 5">
    <name type="scientific">Roseateles oligotrophus</name>
    <dbReference type="NCBI Taxonomy" id="1769250"/>
    <lineage>
        <taxon>Bacteria</taxon>
        <taxon>Pseudomonadati</taxon>
        <taxon>Pseudomonadota</taxon>
        <taxon>Betaproteobacteria</taxon>
        <taxon>Burkholderiales</taxon>
        <taxon>Sphaerotilaceae</taxon>
        <taxon>Roseateles</taxon>
    </lineage>
</organism>
<evidence type="ECO:0000313" key="5">
    <source>
        <dbReference type="Proteomes" id="UP001209701"/>
    </source>
</evidence>